<dbReference type="GeneID" id="64592071"/>
<dbReference type="Proteomes" id="UP000719766">
    <property type="component" value="Unassembled WGS sequence"/>
</dbReference>
<gene>
    <name evidence="1" type="ORF">HD556DRAFT_1242714</name>
</gene>
<evidence type="ECO:0000313" key="2">
    <source>
        <dbReference type="Proteomes" id="UP000719766"/>
    </source>
</evidence>
<dbReference type="OrthoDB" id="3169660at2759"/>
<dbReference type="AlphaFoldDB" id="A0A9P7AIL2"/>
<proteinExistence type="predicted"/>
<dbReference type="RefSeq" id="XP_041157195.1">
    <property type="nucleotide sequence ID" value="XM_041298307.1"/>
</dbReference>
<comment type="caution">
    <text evidence="1">The sequence shown here is derived from an EMBL/GenBank/DDBJ whole genome shotgun (WGS) entry which is preliminary data.</text>
</comment>
<reference evidence="1" key="1">
    <citation type="journal article" date="2020" name="New Phytol.">
        <title>Comparative genomics reveals dynamic genome evolution in host specialist ectomycorrhizal fungi.</title>
        <authorList>
            <person name="Lofgren L.A."/>
            <person name="Nguyen N.H."/>
            <person name="Vilgalys R."/>
            <person name="Ruytinx J."/>
            <person name="Liao H.L."/>
            <person name="Branco S."/>
            <person name="Kuo A."/>
            <person name="LaButti K."/>
            <person name="Lipzen A."/>
            <person name="Andreopoulos W."/>
            <person name="Pangilinan J."/>
            <person name="Riley R."/>
            <person name="Hundley H."/>
            <person name="Na H."/>
            <person name="Barry K."/>
            <person name="Grigoriev I.V."/>
            <person name="Stajich J.E."/>
            <person name="Kennedy P.G."/>
        </authorList>
    </citation>
    <scope>NUCLEOTIDE SEQUENCE</scope>
    <source>
        <strain evidence="1">S12</strain>
    </source>
</reference>
<name>A0A9P7AIL2_9AGAM</name>
<dbReference type="EMBL" id="JABBWE010000052">
    <property type="protein sequence ID" value="KAG1790220.1"/>
    <property type="molecule type" value="Genomic_DNA"/>
</dbReference>
<sequence length="241" mass="27627">MNSASLTNISTIYPHVRREDMNNVSLQPMFVTIFFPGSFPRQAIQGDIPIRISVSIAEEYGSFTTPVIEVAPMDLHHCGSSIHCSDNVSTAKIILKYLHAELEKFSQDMFYDDKVSIPFLPLPPTFNYFNRTDWQIVSQKIQEWLTSEVDTKSSLWTWGRDAFWLTFVAAYPSFPTGQWPMWDPRIPLEGEFIEQWLKWSGDDSAGEDSAIDEGLVSVSDIWEDFCKHMALFYPFSLLSSD</sequence>
<keyword evidence="2" id="KW-1185">Reference proteome</keyword>
<evidence type="ECO:0000313" key="1">
    <source>
        <dbReference type="EMBL" id="KAG1790220.1"/>
    </source>
</evidence>
<accession>A0A9P7AIL2</accession>
<organism evidence="1 2">
    <name type="scientific">Suillus plorans</name>
    <dbReference type="NCBI Taxonomy" id="116603"/>
    <lineage>
        <taxon>Eukaryota</taxon>
        <taxon>Fungi</taxon>
        <taxon>Dikarya</taxon>
        <taxon>Basidiomycota</taxon>
        <taxon>Agaricomycotina</taxon>
        <taxon>Agaricomycetes</taxon>
        <taxon>Agaricomycetidae</taxon>
        <taxon>Boletales</taxon>
        <taxon>Suillineae</taxon>
        <taxon>Suillaceae</taxon>
        <taxon>Suillus</taxon>
    </lineage>
</organism>
<protein>
    <submittedName>
        <fullName evidence="1">Uncharacterized protein</fullName>
    </submittedName>
</protein>